<dbReference type="Gene3D" id="1.25.40.10">
    <property type="entry name" value="Tetratricopeptide repeat domain"/>
    <property type="match status" value="1"/>
</dbReference>
<organism evidence="1 2">
    <name type="scientific">Ectopseudomonas oleovorans</name>
    <name type="common">Pseudomonas oleovorans</name>
    <dbReference type="NCBI Taxonomy" id="301"/>
    <lineage>
        <taxon>Bacteria</taxon>
        <taxon>Pseudomonadati</taxon>
        <taxon>Pseudomonadota</taxon>
        <taxon>Gammaproteobacteria</taxon>
        <taxon>Pseudomonadales</taxon>
        <taxon>Pseudomonadaceae</taxon>
        <taxon>Ectopseudomonas</taxon>
    </lineage>
</organism>
<dbReference type="InterPro" id="IPR011990">
    <property type="entry name" value="TPR-like_helical_dom_sf"/>
</dbReference>
<reference evidence="1 2" key="1">
    <citation type="submission" date="2018-06" db="EMBL/GenBank/DDBJ databases">
        <authorList>
            <consortium name="Pathogen Informatics"/>
            <person name="Doyle S."/>
        </authorList>
    </citation>
    <scope>NUCLEOTIDE SEQUENCE [LARGE SCALE GENOMIC DNA]</scope>
    <source>
        <strain evidence="1 2">NCTC10692</strain>
    </source>
</reference>
<dbReference type="EMBL" id="UGUV01000003">
    <property type="protein sequence ID" value="SUE72393.1"/>
    <property type="molecule type" value="Genomic_DNA"/>
</dbReference>
<name>A0A379PKE3_ECTOL</name>
<evidence type="ECO:0008006" key="3">
    <source>
        <dbReference type="Google" id="ProtNLM"/>
    </source>
</evidence>
<dbReference type="AlphaFoldDB" id="A0A379PKE3"/>
<proteinExistence type="predicted"/>
<gene>
    <name evidence="1" type="ORF">NCTC10692_04548</name>
</gene>
<dbReference type="Proteomes" id="UP000255303">
    <property type="component" value="Unassembled WGS sequence"/>
</dbReference>
<evidence type="ECO:0000313" key="1">
    <source>
        <dbReference type="EMBL" id="SUE72393.1"/>
    </source>
</evidence>
<dbReference type="RefSeq" id="WP_074857424.1">
    <property type="nucleotide sequence ID" value="NZ_FNZC01000019.1"/>
</dbReference>
<accession>A0A379PKE3</accession>
<dbReference type="SUPFAM" id="SSF81901">
    <property type="entry name" value="HCP-like"/>
    <property type="match status" value="1"/>
</dbReference>
<sequence length="515" mass="55970">MTFKNPETPPLIEMALFVIEHRFRKDATLEPWRDALLRLQSGDVESAAEVAAKAYNNGASLEDRRGVIDLISQVAIENSTHGHWYESLLLLAAEGGLSHCAYNVGNLISERATTPTDHALAQRYYKQAAINATDPATKASALVNSCVPIRDGLVTGKPDWERAVEIYEQAAELNLAVGMFNAGNVSCWLKEKGQFAYAARAEKWFTRLIDRVDAGGEFVDIGGAAEVRAAYQKAKKQLAELHAKDQVAVVDVDLILSAAQDETDQDRAAWLKTRGHEHRLRKTAVQAKPAAWENWLSVLSLMGWELAANPESLNLGPGTGDSRLLMFERNQGAPLVLAVVDLDEIESNGGVYRLVELVNDMKETHAGPCLAIGAKGLFVQITKSEGYSSYTVCVSSNDEGVISLIPIWPGATTDEVARIIDGQSPVYGPNNTDEGNTIAILVNALGSGASVDGKSFPEAIYVNVGGYFNSPVFTVEEAISLGCQFPPDEIAFALAGVKKHFRDLEQRKLKYLGLQ</sequence>
<evidence type="ECO:0000313" key="2">
    <source>
        <dbReference type="Proteomes" id="UP000255303"/>
    </source>
</evidence>
<protein>
    <recommendedName>
        <fullName evidence="3">Sel1 repeat family protein</fullName>
    </recommendedName>
</protein>